<dbReference type="Proteomes" id="UP000028725">
    <property type="component" value="Unassembled WGS sequence"/>
</dbReference>
<proteinExistence type="predicted"/>
<evidence type="ECO:0000256" key="1">
    <source>
        <dbReference type="SAM" id="MobiDB-lite"/>
    </source>
</evidence>
<gene>
    <name evidence="2" type="ORF">DB31_1312</name>
</gene>
<name>A0A085WEY4_9BACT</name>
<accession>A0A085WEY4</accession>
<protein>
    <submittedName>
        <fullName evidence="2">Uncharacterized protein</fullName>
    </submittedName>
</protein>
<comment type="caution">
    <text evidence="2">The sequence shown here is derived from an EMBL/GenBank/DDBJ whole genome shotgun (WGS) entry which is preliminary data.</text>
</comment>
<keyword evidence="3" id="KW-1185">Reference proteome</keyword>
<evidence type="ECO:0000313" key="3">
    <source>
        <dbReference type="Proteomes" id="UP000028725"/>
    </source>
</evidence>
<sequence>MAVDATAANVRTMSEDLKRPEQPAQPVASLPGPGDQDQFTPQLAREFFLSVLDYGQEEHEAKAGIFQELTDLLLPEARAIAQPIRTKSSENEPSPEVLEQQFGVTVRERSVDWLGEPAVRLAGTSRRLEPRISSPNESGGELRRELFLLTDGRLVTVETVATWQLKGSQRVGGDTLVGGRSVDHVEALRSYDFVSILKVMLETLFDGAELLKNRNEQSPDIVERSGRFFTIIAQVAVAMKENADQLRKVGDTLA</sequence>
<feature type="region of interest" description="Disordered" evidence="1">
    <location>
        <begin position="1"/>
        <end position="39"/>
    </location>
</feature>
<dbReference type="EMBL" id="JMCB01000011">
    <property type="protein sequence ID" value="KFE66247.1"/>
    <property type="molecule type" value="Genomic_DNA"/>
</dbReference>
<organism evidence="2 3">
    <name type="scientific">Hyalangium minutum</name>
    <dbReference type="NCBI Taxonomy" id="394096"/>
    <lineage>
        <taxon>Bacteria</taxon>
        <taxon>Pseudomonadati</taxon>
        <taxon>Myxococcota</taxon>
        <taxon>Myxococcia</taxon>
        <taxon>Myxococcales</taxon>
        <taxon>Cystobacterineae</taxon>
        <taxon>Archangiaceae</taxon>
        <taxon>Hyalangium</taxon>
    </lineage>
</organism>
<evidence type="ECO:0000313" key="2">
    <source>
        <dbReference type="EMBL" id="KFE66247.1"/>
    </source>
</evidence>
<reference evidence="2 3" key="1">
    <citation type="submission" date="2014-04" db="EMBL/GenBank/DDBJ databases">
        <title>Genome assembly of Hyalangium minutum DSM 14724.</title>
        <authorList>
            <person name="Sharma G."/>
            <person name="Subramanian S."/>
        </authorList>
    </citation>
    <scope>NUCLEOTIDE SEQUENCE [LARGE SCALE GENOMIC DNA]</scope>
    <source>
        <strain evidence="2 3">DSM 14724</strain>
    </source>
</reference>
<dbReference type="AlphaFoldDB" id="A0A085WEY4"/>